<proteinExistence type="predicted"/>
<dbReference type="HOGENOM" id="CLU_1480335_0_0_9"/>
<dbReference type="EMBL" id="AL596169">
    <property type="protein sequence ID" value="CAC96995.1"/>
    <property type="molecule type" value="Genomic_DNA"/>
</dbReference>
<evidence type="ECO:0000313" key="2">
    <source>
        <dbReference type="Proteomes" id="UP000002513"/>
    </source>
</evidence>
<sequence>MKKILLSGLIIFTGVILISCGDQKETESTTTKDNADEQKITTEDIQVPDDVKKVASQLGEDKIPTEDLKVTQDNYYIDGEKTNVNLVKLLNSESTSSINAILNSDNKAAKEYKFNGSNSGTLMLLLAAVNSKLDTQVSKEIVNANDTNESVEKELSSDTSNVLFKYDPASDDHSMHATITLK</sequence>
<dbReference type="AlphaFoldDB" id="Q92B04"/>
<dbReference type="Proteomes" id="UP000002513">
    <property type="component" value="Chromosome"/>
</dbReference>
<dbReference type="KEGG" id="lin:lin1764"/>
<protein>
    <submittedName>
        <fullName evidence="1">Listeria prophage protein</fullName>
    </submittedName>
</protein>
<organism evidence="1 2">
    <name type="scientific">Listeria innocua serovar 6a (strain ATCC BAA-680 / CLIP 11262)</name>
    <dbReference type="NCBI Taxonomy" id="272626"/>
    <lineage>
        <taxon>Bacteria</taxon>
        <taxon>Bacillati</taxon>
        <taxon>Bacillota</taxon>
        <taxon>Bacilli</taxon>
        <taxon>Bacillales</taxon>
        <taxon>Listeriaceae</taxon>
        <taxon>Listeria</taxon>
    </lineage>
</organism>
<dbReference type="PIR" id="AC1653">
    <property type="entry name" value="AC1653"/>
</dbReference>
<dbReference type="PROSITE" id="PS51257">
    <property type="entry name" value="PROKAR_LIPOPROTEIN"/>
    <property type="match status" value="1"/>
</dbReference>
<name>Q92B04_LISIN</name>
<accession>Q92B04</accession>
<dbReference type="STRING" id="272626.gene:17566095"/>
<dbReference type="RefSeq" id="WP_010990942.1">
    <property type="nucleotide sequence ID" value="NC_003212.1"/>
</dbReference>
<gene>
    <name evidence="1" type="ordered locus">lin1764</name>
</gene>
<reference evidence="1 2" key="1">
    <citation type="journal article" date="2001" name="Science">
        <title>Comparative genomics of Listeria species.</title>
        <authorList>
            <person name="Glaser P."/>
            <person name="Frangeul L."/>
            <person name="Buchrieser C."/>
            <person name="Rusniok C."/>
            <person name="Amend A."/>
            <person name="Baquero F."/>
            <person name="Berche P."/>
            <person name="Bloecker H."/>
            <person name="Brandt P."/>
            <person name="Chakraborty T."/>
            <person name="Charbit A."/>
            <person name="Chetouani F."/>
            <person name="Couve E."/>
            <person name="de Daruvar A."/>
            <person name="Dehoux P."/>
            <person name="Domann E."/>
            <person name="Dominguez-Bernal G."/>
            <person name="Duchaud E."/>
            <person name="Durant L."/>
            <person name="Dussurget O."/>
            <person name="Entian K.-D."/>
            <person name="Fsihi H."/>
            <person name="Garcia-del Portillo F."/>
            <person name="Garrido P."/>
            <person name="Gautier L."/>
            <person name="Goebel W."/>
            <person name="Gomez-Lopez N."/>
            <person name="Hain T."/>
            <person name="Hauf J."/>
            <person name="Jackson D."/>
            <person name="Jones L.-M."/>
            <person name="Kaerst U."/>
            <person name="Kreft J."/>
            <person name="Kuhn M."/>
            <person name="Kunst F."/>
            <person name="Kurapkat G."/>
            <person name="Madueno E."/>
            <person name="Maitournam A."/>
            <person name="Mata Vicente J."/>
            <person name="Ng E."/>
            <person name="Nedjari H."/>
            <person name="Nordsiek G."/>
            <person name="Novella S."/>
            <person name="de Pablos B."/>
            <person name="Perez-Diaz J.-C."/>
            <person name="Purcell R."/>
            <person name="Remmel B."/>
            <person name="Rose M."/>
            <person name="Schlueter T."/>
            <person name="Simoes N."/>
            <person name="Tierrez A."/>
            <person name="Vazquez-Boland J.-A."/>
            <person name="Voss H."/>
            <person name="Wehland J."/>
            <person name="Cossart P."/>
        </authorList>
    </citation>
    <scope>NUCLEOTIDE SEQUENCE [LARGE SCALE GENOMIC DNA]</scope>
    <source>
        <strain evidence="2">ATCC BAA-680 / CLIP 11262</strain>
    </source>
</reference>
<evidence type="ECO:0000313" key="1">
    <source>
        <dbReference type="EMBL" id="CAC96995.1"/>
    </source>
</evidence>